<dbReference type="EnsemblPlants" id="AET2Gv21025200.2">
    <property type="protein sequence ID" value="AET2Gv21025200.2"/>
    <property type="gene ID" value="AET2Gv21025200"/>
</dbReference>
<accession>A0A453CZ68</accession>
<dbReference type="AlphaFoldDB" id="A0A453CZ68"/>
<keyword evidence="4" id="KW-1185">Reference proteome</keyword>
<reference evidence="3" key="3">
    <citation type="journal article" date="2017" name="Nature">
        <title>Genome sequence of the progenitor of the wheat D genome Aegilops tauschii.</title>
        <authorList>
            <person name="Luo M.C."/>
            <person name="Gu Y.Q."/>
            <person name="Puiu D."/>
            <person name="Wang H."/>
            <person name="Twardziok S.O."/>
            <person name="Deal K.R."/>
            <person name="Huo N."/>
            <person name="Zhu T."/>
            <person name="Wang L."/>
            <person name="Wang Y."/>
            <person name="McGuire P.E."/>
            <person name="Liu S."/>
            <person name="Long H."/>
            <person name="Ramasamy R.K."/>
            <person name="Rodriguez J.C."/>
            <person name="Van S.L."/>
            <person name="Yuan L."/>
            <person name="Wang Z."/>
            <person name="Xia Z."/>
            <person name="Xiao L."/>
            <person name="Anderson O.D."/>
            <person name="Ouyang S."/>
            <person name="Liang Y."/>
            <person name="Zimin A.V."/>
            <person name="Pertea G."/>
            <person name="Qi P."/>
            <person name="Bennetzen J.L."/>
            <person name="Dai X."/>
            <person name="Dawson M.W."/>
            <person name="Muller H.G."/>
            <person name="Kugler K."/>
            <person name="Rivarola-Duarte L."/>
            <person name="Spannagl M."/>
            <person name="Mayer K.F.X."/>
            <person name="Lu F.H."/>
            <person name="Bevan M.W."/>
            <person name="Leroy P."/>
            <person name="Li P."/>
            <person name="You F.M."/>
            <person name="Sun Q."/>
            <person name="Liu Z."/>
            <person name="Lyons E."/>
            <person name="Wicker T."/>
            <person name="Salzberg S.L."/>
            <person name="Devos K.M."/>
            <person name="Dvorak J."/>
        </authorList>
    </citation>
    <scope>NUCLEOTIDE SEQUENCE [LARGE SCALE GENOMIC DNA]</scope>
    <source>
        <strain evidence="3">cv. AL8/78</strain>
    </source>
</reference>
<dbReference type="PANTHER" id="PTHR33159">
    <property type="entry name" value="RPM1-INTERACTING PROTEIN 4 (RIN4) FAMILY PROTEIN"/>
    <property type="match status" value="1"/>
</dbReference>
<feature type="compositionally biased region" description="Pro residues" evidence="1">
    <location>
        <begin position="13"/>
        <end position="28"/>
    </location>
</feature>
<dbReference type="GO" id="GO:0005886">
    <property type="term" value="C:plasma membrane"/>
    <property type="evidence" value="ECO:0007669"/>
    <property type="project" value="TreeGrafter"/>
</dbReference>
<evidence type="ECO:0000256" key="1">
    <source>
        <dbReference type="SAM" id="MobiDB-lite"/>
    </source>
</evidence>
<evidence type="ECO:0000313" key="4">
    <source>
        <dbReference type="Proteomes" id="UP000015105"/>
    </source>
</evidence>
<dbReference type="Gramene" id="AET2Gv21025200.2">
    <property type="protein sequence ID" value="AET2Gv21025200.2"/>
    <property type="gene ID" value="AET2Gv21025200"/>
</dbReference>
<reference evidence="3" key="4">
    <citation type="submission" date="2019-03" db="UniProtKB">
        <authorList>
            <consortium name="EnsemblPlants"/>
        </authorList>
    </citation>
    <scope>IDENTIFICATION</scope>
</reference>
<reference evidence="3" key="5">
    <citation type="journal article" date="2021" name="G3 (Bethesda)">
        <title>Aegilops tauschii genome assembly Aet v5.0 features greater sequence contiguity and improved annotation.</title>
        <authorList>
            <person name="Wang L."/>
            <person name="Zhu T."/>
            <person name="Rodriguez J.C."/>
            <person name="Deal K.R."/>
            <person name="Dubcovsky J."/>
            <person name="McGuire P.E."/>
            <person name="Lux T."/>
            <person name="Spannagl M."/>
            <person name="Mayer K.F.X."/>
            <person name="Baldrich P."/>
            <person name="Meyers B.C."/>
            <person name="Huo N."/>
            <person name="Gu Y.Q."/>
            <person name="Zhou H."/>
            <person name="Devos K.M."/>
            <person name="Bennetzen J.L."/>
            <person name="Unver T."/>
            <person name="Budak H."/>
            <person name="Gulick P.J."/>
            <person name="Galiba G."/>
            <person name="Kalapos B."/>
            <person name="Nelson D.R."/>
            <person name="Li P."/>
            <person name="You F.M."/>
            <person name="Luo M.C."/>
            <person name="Dvorak J."/>
        </authorList>
    </citation>
    <scope>NUCLEOTIDE SEQUENCE [LARGE SCALE GENOMIC DNA]</scope>
    <source>
        <strain evidence="3">cv. AL8/78</strain>
    </source>
</reference>
<sequence length="168" mass="18564">RSKNGRSIKRGASPPPRSPPSRSFPPPILSWWSRHPPRLRSPSPRARRPVGQSSESFLLARASSMAMANNPTKSGHYAQNKGRSLPKFGEWDVKNPATADGFTVIFQRARDDKKTTAGPGRPGIPPALRNADGRYGTIKTGNGYQYARVATPKRSKKKSWFSCTSCRF</sequence>
<dbReference type="InterPro" id="IPR008700">
    <property type="entry name" value="TypeIII_avirulence_cleave"/>
</dbReference>
<organism evidence="3 4">
    <name type="scientific">Aegilops tauschii subsp. strangulata</name>
    <name type="common">Goatgrass</name>
    <dbReference type="NCBI Taxonomy" id="200361"/>
    <lineage>
        <taxon>Eukaryota</taxon>
        <taxon>Viridiplantae</taxon>
        <taxon>Streptophyta</taxon>
        <taxon>Embryophyta</taxon>
        <taxon>Tracheophyta</taxon>
        <taxon>Spermatophyta</taxon>
        <taxon>Magnoliopsida</taxon>
        <taxon>Liliopsida</taxon>
        <taxon>Poales</taxon>
        <taxon>Poaceae</taxon>
        <taxon>BOP clade</taxon>
        <taxon>Pooideae</taxon>
        <taxon>Triticodae</taxon>
        <taxon>Triticeae</taxon>
        <taxon>Triticinae</taxon>
        <taxon>Aegilops</taxon>
    </lineage>
</organism>
<reference evidence="4" key="1">
    <citation type="journal article" date="2014" name="Science">
        <title>Ancient hybridizations among the ancestral genomes of bread wheat.</title>
        <authorList>
            <consortium name="International Wheat Genome Sequencing Consortium,"/>
            <person name="Marcussen T."/>
            <person name="Sandve S.R."/>
            <person name="Heier L."/>
            <person name="Spannagl M."/>
            <person name="Pfeifer M."/>
            <person name="Jakobsen K.S."/>
            <person name="Wulff B.B."/>
            <person name="Steuernagel B."/>
            <person name="Mayer K.F."/>
            <person name="Olsen O.A."/>
        </authorList>
    </citation>
    <scope>NUCLEOTIDE SEQUENCE [LARGE SCALE GENOMIC DNA]</scope>
    <source>
        <strain evidence="4">cv. AL8/78</strain>
    </source>
</reference>
<feature type="region of interest" description="Disordered" evidence="1">
    <location>
        <begin position="111"/>
        <end position="135"/>
    </location>
</feature>
<dbReference type="InterPro" id="IPR040387">
    <property type="entry name" value="RIN4/NOI4"/>
</dbReference>
<feature type="domain" description="RIN4 pathogenic type III effector avirulence factor Avr cleavage site" evidence="2">
    <location>
        <begin position="81"/>
        <end position="114"/>
    </location>
</feature>
<protein>
    <recommendedName>
        <fullName evidence="2">RIN4 pathogenic type III effector avirulence factor Avr cleavage site domain-containing protein</fullName>
    </recommendedName>
</protein>
<feature type="region of interest" description="Disordered" evidence="1">
    <location>
        <begin position="1"/>
        <end position="84"/>
    </location>
</feature>
<evidence type="ECO:0000313" key="3">
    <source>
        <dbReference type="EnsemblPlants" id="AET2Gv21025200.2"/>
    </source>
</evidence>
<name>A0A453CZ68_AEGTS</name>
<dbReference type="STRING" id="200361.A0A453CZ68"/>
<evidence type="ECO:0000259" key="2">
    <source>
        <dbReference type="Pfam" id="PF05627"/>
    </source>
</evidence>
<dbReference type="Pfam" id="PF05627">
    <property type="entry name" value="AvrRpt-cleavage"/>
    <property type="match status" value="1"/>
</dbReference>
<dbReference type="PANTHER" id="PTHR33159:SF93">
    <property type="entry name" value="PROTEIN NOI4"/>
    <property type="match status" value="1"/>
</dbReference>
<reference evidence="4" key="2">
    <citation type="journal article" date="2017" name="Nat. Plants">
        <title>The Aegilops tauschii genome reveals multiple impacts of transposons.</title>
        <authorList>
            <person name="Zhao G."/>
            <person name="Zou C."/>
            <person name="Li K."/>
            <person name="Wang K."/>
            <person name="Li T."/>
            <person name="Gao L."/>
            <person name="Zhang X."/>
            <person name="Wang H."/>
            <person name="Yang Z."/>
            <person name="Liu X."/>
            <person name="Jiang W."/>
            <person name="Mao L."/>
            <person name="Kong X."/>
            <person name="Jiao Y."/>
            <person name="Jia J."/>
        </authorList>
    </citation>
    <scope>NUCLEOTIDE SEQUENCE [LARGE SCALE GENOMIC DNA]</scope>
    <source>
        <strain evidence="4">cv. AL8/78</strain>
    </source>
</reference>
<dbReference type="Proteomes" id="UP000015105">
    <property type="component" value="Chromosome 2D"/>
</dbReference>
<proteinExistence type="predicted"/>